<evidence type="ECO:0000313" key="3">
    <source>
        <dbReference type="Proteomes" id="UP000191408"/>
    </source>
</evidence>
<feature type="compositionally biased region" description="Acidic residues" evidence="1">
    <location>
        <begin position="168"/>
        <end position="182"/>
    </location>
</feature>
<protein>
    <recommendedName>
        <fullName evidence="4">GIY-YIG domain-containing protein</fullName>
    </recommendedName>
</protein>
<keyword evidence="3" id="KW-1185">Reference proteome</keyword>
<name>A0A1V6NSI1_PENPO</name>
<evidence type="ECO:0000256" key="1">
    <source>
        <dbReference type="SAM" id="MobiDB-lite"/>
    </source>
</evidence>
<evidence type="ECO:0000313" key="2">
    <source>
        <dbReference type="EMBL" id="OQD67537.1"/>
    </source>
</evidence>
<accession>A0A1V6NSI1</accession>
<evidence type="ECO:0008006" key="4">
    <source>
        <dbReference type="Google" id="ProtNLM"/>
    </source>
</evidence>
<dbReference type="OrthoDB" id="5412936at2759"/>
<feature type="region of interest" description="Disordered" evidence="1">
    <location>
        <begin position="213"/>
        <end position="309"/>
    </location>
</feature>
<sequence>MSSFSDEAVEAFKRRLPVFYQQCKPLVDPLISLLAERIYLDIGNTDLPRWRDKEDKQQAELRSKIVGHLMNELRQTHNEEVQFDDDRENDIFTIVLYWYLKDSSAKFLRERQRARHNVWSTALFSGFERRSTRSIAHTNERALEYCSPNSFYGERDPQTGILSQLYDYSDDEGQPTGLDDDCGDRSAEEDRSEIEGSMQEELSEMYLPYVEKPMKYDQPSDSPDGEGKAANLDNDSGDISAKGDKSETENLSQEELSKMYLPYVENPMKYDQPSDSPDGEGQVANLDNDSSDISAKEGKSETEMPSQEELLTRYSGRARKQIKYGQRARPDVNLPEEPLRNLSKIPTKQVLTHVLERTNEKFNERYGNILSRIGMLSVQETLQDAFTPATRSLFSVLESGSIGLDELRNLGGHPEEDDYPGVYLHIMWTRQGKFWLYIGQSISMRARIMKHCDQQHRVRHPSLHYSVWDSENVIGDIWVTLSRFPDFQTSRHTQEDCALLLNLEEMFMSCVLQTLRRNHLEVYLPKGTSIPWAGSHLNIALPLWQGFSTQSGEVVTRQTFIDAIHSSDRAVREWAASWRNSYNSLRYSSDPLLRGYWAGQMADMRNSDISPAMEGVQRAKKERYRELLKFGGTVKVYKDSRSDRLFFNWGDGMFVFPLLKDVRQNFPCKPKEKLYFRPLLFEAPQRFPFAREALTTDPASRLMVAVRLERGGKYYWAWPYTRGKMAVFNMNHFVDCLEGLSITESRQLPRRSIARIQDGRKIIEVTDPEALPEGAVSESLLRELESDDLLL</sequence>
<proteinExistence type="predicted"/>
<dbReference type="EMBL" id="MDYM01000003">
    <property type="protein sequence ID" value="OQD67537.1"/>
    <property type="molecule type" value="Genomic_DNA"/>
</dbReference>
<dbReference type="Proteomes" id="UP000191408">
    <property type="component" value="Unassembled WGS sequence"/>
</dbReference>
<gene>
    <name evidence="2" type="ORF">PENPOL_c003G09075</name>
</gene>
<dbReference type="STRING" id="60169.A0A1V6NSI1"/>
<feature type="region of interest" description="Disordered" evidence="1">
    <location>
        <begin position="167"/>
        <end position="200"/>
    </location>
</feature>
<comment type="caution">
    <text evidence="2">The sequence shown here is derived from an EMBL/GenBank/DDBJ whole genome shotgun (WGS) entry which is preliminary data.</text>
</comment>
<dbReference type="AlphaFoldDB" id="A0A1V6NSI1"/>
<reference evidence="3" key="1">
    <citation type="journal article" date="2017" name="Nat. Microbiol.">
        <title>Global analysis of biosynthetic gene clusters reveals vast potential of secondary metabolite production in Penicillium species.</title>
        <authorList>
            <person name="Nielsen J.C."/>
            <person name="Grijseels S."/>
            <person name="Prigent S."/>
            <person name="Ji B."/>
            <person name="Dainat J."/>
            <person name="Nielsen K.F."/>
            <person name="Frisvad J.C."/>
            <person name="Workman M."/>
            <person name="Nielsen J."/>
        </authorList>
    </citation>
    <scope>NUCLEOTIDE SEQUENCE [LARGE SCALE GENOMIC DNA]</scope>
    <source>
        <strain evidence="3">IBT 4502</strain>
    </source>
</reference>
<organism evidence="2 3">
    <name type="scientific">Penicillium polonicum</name>
    <dbReference type="NCBI Taxonomy" id="60169"/>
    <lineage>
        <taxon>Eukaryota</taxon>
        <taxon>Fungi</taxon>
        <taxon>Dikarya</taxon>
        <taxon>Ascomycota</taxon>
        <taxon>Pezizomycotina</taxon>
        <taxon>Eurotiomycetes</taxon>
        <taxon>Eurotiomycetidae</taxon>
        <taxon>Eurotiales</taxon>
        <taxon>Aspergillaceae</taxon>
        <taxon>Penicillium</taxon>
    </lineage>
</organism>